<evidence type="ECO:0000313" key="3">
    <source>
        <dbReference type="Proteomes" id="UP001576774"/>
    </source>
</evidence>
<proteinExistence type="predicted"/>
<keyword evidence="1" id="KW-1133">Transmembrane helix</keyword>
<sequence length="168" mass="19562">MMNIPKHSSKLALESRKLNYHDAYSCPVCRYGHISVLTLTEAFACDFCRHIFTANIEEQILIMADSTPPMAWRWTGRNWKLAHQKDSELSFVVWLLGMALVIFPTLIVGVSTYIFPPEEGSQHSSFPLIWLVLTFLSHLILVLWLLAESYQLPFYTYLKVKIRNWLNR</sequence>
<evidence type="ECO:0000313" key="2">
    <source>
        <dbReference type="EMBL" id="MFB2880188.1"/>
    </source>
</evidence>
<dbReference type="RefSeq" id="WP_413273213.1">
    <property type="nucleotide sequence ID" value="NZ_JBHFNQ010000198.1"/>
</dbReference>
<keyword evidence="1" id="KW-0812">Transmembrane</keyword>
<accession>A0ABV4XBL7</accession>
<evidence type="ECO:0000256" key="1">
    <source>
        <dbReference type="SAM" id="Phobius"/>
    </source>
</evidence>
<keyword evidence="3" id="KW-1185">Reference proteome</keyword>
<feature type="transmembrane region" description="Helical" evidence="1">
    <location>
        <begin position="127"/>
        <end position="147"/>
    </location>
</feature>
<gene>
    <name evidence="2" type="ORF">ACE1CC_25340</name>
</gene>
<name>A0ABV4XBL7_9CYAN</name>
<dbReference type="EMBL" id="JBHFNQ010000198">
    <property type="protein sequence ID" value="MFB2880188.1"/>
    <property type="molecule type" value="Genomic_DNA"/>
</dbReference>
<comment type="caution">
    <text evidence="2">The sequence shown here is derived from an EMBL/GenBank/DDBJ whole genome shotgun (WGS) entry which is preliminary data.</text>
</comment>
<reference evidence="2 3" key="1">
    <citation type="submission" date="2024-09" db="EMBL/GenBank/DDBJ databases">
        <title>Floridaenema gen nov. (Aerosakkonemataceae, Aerosakkonematales ord. nov., Cyanobacteria) from benthic tropical and subtropical fresh waters, with the description of four new species.</title>
        <authorList>
            <person name="Moretto J.A."/>
            <person name="Berthold D.E."/>
            <person name="Lefler F.W."/>
            <person name="Huang I.-S."/>
            <person name="Laughinghouse H. IV."/>
        </authorList>
    </citation>
    <scope>NUCLEOTIDE SEQUENCE [LARGE SCALE GENOMIC DNA]</scope>
    <source>
        <strain evidence="2 3">BLCC-F46</strain>
    </source>
</reference>
<protein>
    <submittedName>
        <fullName evidence="2">Uncharacterized protein</fullName>
    </submittedName>
</protein>
<organism evidence="2 3">
    <name type="scientific">Floridaenema aerugineum BLCC-F46</name>
    <dbReference type="NCBI Taxonomy" id="3153654"/>
    <lineage>
        <taxon>Bacteria</taxon>
        <taxon>Bacillati</taxon>
        <taxon>Cyanobacteriota</taxon>
        <taxon>Cyanophyceae</taxon>
        <taxon>Oscillatoriophycideae</taxon>
        <taxon>Aerosakkonematales</taxon>
        <taxon>Aerosakkonemataceae</taxon>
        <taxon>Floridanema</taxon>
        <taxon>Floridanema aerugineum</taxon>
    </lineage>
</organism>
<keyword evidence="1" id="KW-0472">Membrane</keyword>
<feature type="transmembrane region" description="Helical" evidence="1">
    <location>
        <begin position="91"/>
        <end position="115"/>
    </location>
</feature>
<dbReference type="Proteomes" id="UP001576774">
    <property type="component" value="Unassembled WGS sequence"/>
</dbReference>